<organism evidence="8 9">
    <name type="scientific">Cellulomonas marina</name>
    <dbReference type="NCBI Taxonomy" id="988821"/>
    <lineage>
        <taxon>Bacteria</taxon>
        <taxon>Bacillati</taxon>
        <taxon>Actinomycetota</taxon>
        <taxon>Actinomycetes</taxon>
        <taxon>Micrococcales</taxon>
        <taxon>Cellulomonadaceae</taxon>
        <taxon>Cellulomonas</taxon>
    </lineage>
</organism>
<dbReference type="InterPro" id="IPR017941">
    <property type="entry name" value="Rieske_2Fe-2S"/>
</dbReference>
<keyword evidence="1" id="KW-0001">2Fe-2S</keyword>
<evidence type="ECO:0000313" key="9">
    <source>
        <dbReference type="Proteomes" id="UP000199012"/>
    </source>
</evidence>
<evidence type="ECO:0000256" key="3">
    <source>
        <dbReference type="ARBA" id="ARBA00023002"/>
    </source>
</evidence>
<dbReference type="GO" id="GO:0046872">
    <property type="term" value="F:metal ion binding"/>
    <property type="evidence" value="ECO:0007669"/>
    <property type="project" value="UniProtKB-KW"/>
</dbReference>
<sequence length="164" mass="16256">MSTATTVAAVTDAAEGAGCCGSCRCGGGPAAGVAPVGAPSRAGTTVSAASAGTAAGWVPVCALSDLVPERGAAVLVDGQQVALFRLADDRVLGVQHRDPFSGANVLARGIVGSRGEAPVLTSPMLKQVWDLTTGACLDPVGREPQDLRTYGVRVEGDAVLLATA</sequence>
<dbReference type="InterPro" id="IPR017881">
    <property type="entry name" value="NirD"/>
</dbReference>
<dbReference type="STRING" id="988821.SAMN05421867_10354"/>
<evidence type="ECO:0000256" key="4">
    <source>
        <dbReference type="ARBA" id="ARBA00023004"/>
    </source>
</evidence>
<dbReference type="SUPFAM" id="SSF50022">
    <property type="entry name" value="ISP domain"/>
    <property type="match status" value="1"/>
</dbReference>
<reference evidence="8 9" key="1">
    <citation type="submission" date="2016-10" db="EMBL/GenBank/DDBJ databases">
        <authorList>
            <person name="de Groot N.N."/>
        </authorList>
    </citation>
    <scope>NUCLEOTIDE SEQUENCE [LARGE SCALE GENOMIC DNA]</scope>
    <source>
        <strain evidence="8 9">CGMCC 4.6945</strain>
    </source>
</reference>
<dbReference type="InterPro" id="IPR036922">
    <property type="entry name" value="Rieske_2Fe-2S_sf"/>
</dbReference>
<dbReference type="Gene3D" id="2.102.10.10">
    <property type="entry name" value="Rieske [2Fe-2S] iron-sulphur domain"/>
    <property type="match status" value="1"/>
</dbReference>
<evidence type="ECO:0000313" key="8">
    <source>
        <dbReference type="EMBL" id="SFA89024.1"/>
    </source>
</evidence>
<keyword evidence="5" id="KW-0411">Iron-sulfur</keyword>
<dbReference type="NCBIfam" id="TIGR02378">
    <property type="entry name" value="nirD_assim_sml"/>
    <property type="match status" value="1"/>
</dbReference>
<proteinExistence type="predicted"/>
<dbReference type="Pfam" id="PF13806">
    <property type="entry name" value="Rieske_2"/>
    <property type="match status" value="1"/>
</dbReference>
<gene>
    <name evidence="8" type="ORF">SAMN05421867_10354</name>
</gene>
<feature type="domain" description="Rieske" evidence="7">
    <location>
        <begin position="58"/>
        <end position="161"/>
    </location>
</feature>
<dbReference type="PANTHER" id="PTHR40562">
    <property type="match status" value="1"/>
</dbReference>
<keyword evidence="4" id="KW-0408">Iron</keyword>
<evidence type="ECO:0000256" key="6">
    <source>
        <dbReference type="ARBA" id="ARBA00023063"/>
    </source>
</evidence>
<accession>A0A1I0WKE6</accession>
<dbReference type="EMBL" id="FOKA01000003">
    <property type="protein sequence ID" value="SFA89024.1"/>
    <property type="molecule type" value="Genomic_DNA"/>
</dbReference>
<dbReference type="GO" id="GO:0004497">
    <property type="term" value="F:monooxygenase activity"/>
    <property type="evidence" value="ECO:0007669"/>
    <property type="project" value="UniProtKB-ARBA"/>
</dbReference>
<dbReference type="GO" id="GO:0042128">
    <property type="term" value="P:nitrate assimilation"/>
    <property type="evidence" value="ECO:0007669"/>
    <property type="project" value="UniProtKB-KW"/>
</dbReference>
<protein>
    <submittedName>
        <fullName evidence="8">Nitrite reductase (NADH) small subunit</fullName>
    </submittedName>
</protein>
<evidence type="ECO:0000256" key="2">
    <source>
        <dbReference type="ARBA" id="ARBA00022723"/>
    </source>
</evidence>
<evidence type="ECO:0000256" key="1">
    <source>
        <dbReference type="ARBA" id="ARBA00022714"/>
    </source>
</evidence>
<dbReference type="PROSITE" id="PS51296">
    <property type="entry name" value="RIESKE"/>
    <property type="match status" value="1"/>
</dbReference>
<keyword evidence="2" id="KW-0479">Metal-binding</keyword>
<evidence type="ECO:0000259" key="7">
    <source>
        <dbReference type="PROSITE" id="PS51296"/>
    </source>
</evidence>
<dbReference type="AlphaFoldDB" id="A0A1I0WKE6"/>
<dbReference type="RefSeq" id="WP_308439466.1">
    <property type="nucleotide sequence ID" value="NZ_BONM01000002.1"/>
</dbReference>
<dbReference type="InterPro" id="IPR012748">
    <property type="entry name" value="Rieske-like_NirD"/>
</dbReference>
<dbReference type="GO" id="GO:0016705">
    <property type="term" value="F:oxidoreductase activity, acting on paired donors, with incorporation or reduction of molecular oxygen"/>
    <property type="evidence" value="ECO:0007669"/>
    <property type="project" value="UniProtKB-ARBA"/>
</dbReference>
<dbReference type="Proteomes" id="UP000199012">
    <property type="component" value="Unassembled WGS sequence"/>
</dbReference>
<evidence type="ECO:0000256" key="5">
    <source>
        <dbReference type="ARBA" id="ARBA00023014"/>
    </source>
</evidence>
<dbReference type="GO" id="GO:0008942">
    <property type="term" value="F:nitrite reductase [NAD(P)H] activity"/>
    <property type="evidence" value="ECO:0007669"/>
    <property type="project" value="InterPro"/>
</dbReference>
<dbReference type="PROSITE" id="PS51300">
    <property type="entry name" value="NIRD"/>
    <property type="match status" value="1"/>
</dbReference>
<dbReference type="GO" id="GO:0051537">
    <property type="term" value="F:2 iron, 2 sulfur cluster binding"/>
    <property type="evidence" value="ECO:0007669"/>
    <property type="project" value="UniProtKB-KW"/>
</dbReference>
<keyword evidence="3" id="KW-0560">Oxidoreductase</keyword>
<dbReference type="CDD" id="cd03529">
    <property type="entry name" value="Rieske_NirD"/>
    <property type="match status" value="1"/>
</dbReference>
<keyword evidence="6" id="KW-0534">Nitrate assimilation</keyword>
<keyword evidence="9" id="KW-1185">Reference proteome</keyword>
<name>A0A1I0WKE6_9CELL</name>
<dbReference type="PANTHER" id="PTHR40562:SF1">
    <property type="entry name" value="NITRITE REDUCTASE (NADH) SMALL SUBUNIT"/>
    <property type="match status" value="1"/>
</dbReference>